<dbReference type="PANTHER" id="PTHR30487:SF0">
    <property type="entry name" value="PREPILIN LEADER PEPTIDASE_N-METHYLTRANSFERASE-RELATED"/>
    <property type="match status" value="1"/>
</dbReference>
<accession>A0A1C5HQ97</accession>
<dbReference type="InterPro" id="IPR050882">
    <property type="entry name" value="Prepilin_peptidase/N-MTase"/>
</dbReference>
<dbReference type="Pfam" id="PF01478">
    <property type="entry name" value="Peptidase_A24"/>
    <property type="match status" value="1"/>
</dbReference>
<evidence type="ECO:0000313" key="6">
    <source>
        <dbReference type="Proteomes" id="UP000199408"/>
    </source>
</evidence>
<name>A0A1C5HQ97_9ACTN</name>
<dbReference type="PANTHER" id="PTHR30487">
    <property type="entry name" value="TYPE 4 PREPILIN-LIKE PROTEINS LEADER PEPTIDE-PROCESSING ENZYME"/>
    <property type="match status" value="1"/>
</dbReference>
<proteinExistence type="inferred from homology"/>
<dbReference type="GO" id="GO:0008168">
    <property type="term" value="F:methyltransferase activity"/>
    <property type="evidence" value="ECO:0007669"/>
    <property type="project" value="UniProtKB-KW"/>
</dbReference>
<keyword evidence="3" id="KW-0472">Membrane</keyword>
<feature type="transmembrane region" description="Helical" evidence="3">
    <location>
        <begin position="87"/>
        <end position="108"/>
    </location>
</feature>
<sequence length="260" mass="25191">MSVGLVTAAALLGAVVGALVARAAPALARRFAADAREPADPGGPAPGHADADARVGSGRPARAAPIRRVSGAAGPASSVPLDVNAPVVTGPASVVAALVFGGLAVALGPDPALPAFLLVATGGLVLAAVDLSCLRLPDPLVAATAVAGGAGLVVAALVAGTPGRLGVALAGAALALAGYVTLALLPGSRLGFGDVKLAAALGLPLGWLGWPALWLGLLLPHLLQGVVVLVLLATRRVRRDTPLPFGPAILAGAWLAVLLA</sequence>
<dbReference type="AlphaFoldDB" id="A0A1C5HQ97"/>
<dbReference type="RefSeq" id="WP_245675452.1">
    <property type="nucleotide sequence ID" value="NZ_FMDN01000005.1"/>
</dbReference>
<keyword evidence="5" id="KW-0808">Transferase</keyword>
<dbReference type="Proteomes" id="UP000199408">
    <property type="component" value="Unassembled WGS sequence"/>
</dbReference>
<reference evidence="6" key="1">
    <citation type="submission" date="2016-06" db="EMBL/GenBank/DDBJ databases">
        <authorList>
            <person name="Varghese N."/>
        </authorList>
    </citation>
    <scope>NUCLEOTIDE SEQUENCE [LARGE SCALE GENOMIC DNA]</scope>
    <source>
        <strain evidence="6">DSM 43171</strain>
    </source>
</reference>
<evidence type="ECO:0000313" key="5">
    <source>
        <dbReference type="EMBL" id="SCG48216.1"/>
    </source>
</evidence>
<evidence type="ECO:0000259" key="4">
    <source>
        <dbReference type="Pfam" id="PF01478"/>
    </source>
</evidence>
<dbReference type="GO" id="GO:0005886">
    <property type="term" value="C:plasma membrane"/>
    <property type="evidence" value="ECO:0007669"/>
    <property type="project" value="TreeGrafter"/>
</dbReference>
<evidence type="ECO:0000256" key="3">
    <source>
        <dbReference type="SAM" id="Phobius"/>
    </source>
</evidence>
<feature type="transmembrane region" description="Helical" evidence="3">
    <location>
        <begin position="140"/>
        <end position="160"/>
    </location>
</feature>
<feature type="transmembrane region" description="Helical" evidence="3">
    <location>
        <begin position="207"/>
        <end position="231"/>
    </location>
</feature>
<feature type="region of interest" description="Disordered" evidence="2">
    <location>
        <begin position="35"/>
        <end position="57"/>
    </location>
</feature>
<dbReference type="InterPro" id="IPR000045">
    <property type="entry name" value="Prepilin_IV_endopep_pep"/>
</dbReference>
<keyword evidence="6" id="KW-1185">Reference proteome</keyword>
<evidence type="ECO:0000256" key="2">
    <source>
        <dbReference type="SAM" id="MobiDB-lite"/>
    </source>
</evidence>
<keyword evidence="3" id="KW-1133">Transmembrane helix</keyword>
<dbReference type="EMBL" id="FMDN01000005">
    <property type="protein sequence ID" value="SCG48216.1"/>
    <property type="molecule type" value="Genomic_DNA"/>
</dbReference>
<feature type="transmembrane region" description="Helical" evidence="3">
    <location>
        <begin position="115"/>
        <end position="134"/>
    </location>
</feature>
<dbReference type="GO" id="GO:0032259">
    <property type="term" value="P:methylation"/>
    <property type="evidence" value="ECO:0007669"/>
    <property type="project" value="UniProtKB-KW"/>
</dbReference>
<feature type="domain" description="Prepilin type IV endopeptidase peptidase" evidence="4">
    <location>
        <begin position="119"/>
        <end position="220"/>
    </location>
</feature>
<organism evidence="5 6">
    <name type="scientific">Micromonospora halophytica</name>
    <dbReference type="NCBI Taxonomy" id="47864"/>
    <lineage>
        <taxon>Bacteria</taxon>
        <taxon>Bacillati</taxon>
        <taxon>Actinomycetota</taxon>
        <taxon>Actinomycetes</taxon>
        <taxon>Micromonosporales</taxon>
        <taxon>Micromonosporaceae</taxon>
        <taxon>Micromonospora</taxon>
    </lineage>
</organism>
<protein>
    <submittedName>
        <fullName evidence="5">Leader peptidase (Prepilin peptidase) / N-methyltransferase</fullName>
    </submittedName>
</protein>
<dbReference type="GO" id="GO:0004190">
    <property type="term" value="F:aspartic-type endopeptidase activity"/>
    <property type="evidence" value="ECO:0007669"/>
    <property type="project" value="TreeGrafter"/>
</dbReference>
<keyword evidence="5" id="KW-0489">Methyltransferase</keyword>
<comment type="similarity">
    <text evidence="1">Belongs to the peptidase A24 family.</text>
</comment>
<dbReference type="GO" id="GO:0006465">
    <property type="term" value="P:signal peptide processing"/>
    <property type="evidence" value="ECO:0007669"/>
    <property type="project" value="TreeGrafter"/>
</dbReference>
<feature type="transmembrane region" description="Helical" evidence="3">
    <location>
        <begin position="167"/>
        <end position="187"/>
    </location>
</feature>
<gene>
    <name evidence="5" type="ORF">GA0070560_105228</name>
</gene>
<keyword evidence="3" id="KW-0812">Transmembrane</keyword>
<evidence type="ECO:0000256" key="1">
    <source>
        <dbReference type="ARBA" id="ARBA00005801"/>
    </source>
</evidence>
<dbReference type="STRING" id="47864.GA0070560_105228"/>